<dbReference type="RefSeq" id="WP_173769725.1">
    <property type="nucleotide sequence ID" value="NZ_JACRTO010000007.1"/>
</dbReference>
<evidence type="ECO:0000256" key="5">
    <source>
        <dbReference type="ARBA" id="ARBA00012773"/>
    </source>
</evidence>
<dbReference type="EC" id="1.18.6.1" evidence="5"/>
<evidence type="ECO:0000313" key="15">
    <source>
        <dbReference type="Proteomes" id="UP001644719"/>
    </source>
</evidence>
<dbReference type="PANTHER" id="PTHR42864:SF2">
    <property type="entry name" value="LIGHT-INDEPENDENT PROTOCHLOROPHYLLIDE REDUCTASE IRON-SULFUR ATP-BINDING PROTEIN"/>
    <property type="match status" value="1"/>
</dbReference>
<reference evidence="14 15" key="1">
    <citation type="journal article" date="2020" name="Cell Host Microbe">
        <title>Functional and Genomic Variation between Human-Derived Isolates of Lachnospiraceae Reveals Inter- and Intra-Species Diversity.</title>
        <authorList>
            <person name="Sorbara M.T."/>
            <person name="Littmann E.R."/>
            <person name="Fontana E."/>
            <person name="Moody T.U."/>
            <person name="Kohout C.E."/>
            <person name="Gjonbalaj M."/>
            <person name="Eaton V."/>
            <person name="Seok R."/>
            <person name="Leiner I.M."/>
            <person name="Pamer E.G."/>
        </authorList>
    </citation>
    <scope>NUCLEOTIDE SEQUENCE [LARGE SCALE GENOMIC DNA]</scope>
    <source>
        <strain evidence="14 15">MSK.17.74</strain>
    </source>
</reference>
<dbReference type="SUPFAM" id="SSF53807">
    <property type="entry name" value="Helical backbone' metal receptor"/>
    <property type="match status" value="1"/>
</dbReference>
<comment type="cofactor">
    <cofactor evidence="1">
        <name>[4Fe-4S] cluster</name>
        <dbReference type="ChEBI" id="CHEBI:49883"/>
    </cofactor>
</comment>
<evidence type="ECO:0000256" key="4">
    <source>
        <dbReference type="ARBA" id="ARBA00011738"/>
    </source>
</evidence>
<gene>
    <name evidence="14" type="ORF">G5B17_08735</name>
</gene>
<dbReference type="Pfam" id="PF00142">
    <property type="entry name" value="Fer4_NifH"/>
    <property type="match status" value="1"/>
</dbReference>
<evidence type="ECO:0000256" key="10">
    <source>
        <dbReference type="ARBA" id="ARBA00023014"/>
    </source>
</evidence>
<sequence length="729" mass="81339">MQIAVYGKGGIGKSTISANLTAALAVCNSKVLQIGCDPKHDSTRLLHHGQKITTILDYLLNTPEDEQNLADVLIPGFLDTGCIEAGGPRPGMGCAGRGILTAFDFLNKYHAIEKYDQVIYDVLGDVVCGGFAVPVRKQYADAVVLVTSGESMSIYAANNILCGIKNLNPQGRQIAGIIYNSRGVGDDRKYVEDFTNAVNLPILAEIPRSNLFTQAEKEAMTLVEKSPKSAEANIFLELAQKLQTQPVLYAAAPLSEEQMELFMRGERLSHTTTTISKHTSAPVIPAVPAQPSATKKRALSDPFSRVPLYGCAYRGAIDLAVHIKDAAILGHAPKSCTWYAINGFTSYGRRGLYERGILYPAFVPRQFENTDITINEAVYGGVEQTRRKAFQMVKRGIRNIITVTSCIPGMSGDDLVPLQKELKSLGVDMYIIHTDGIEAGDYNEGMALCYKTLALQAVDPNVKPEPDCINLVYEHTISSQTDRTFMNLQEIFKRIGIRINCRFICAESMENIHNFLKAPYSIMARYDKLGHELQKIFEEKYGCRFLCNELPRGFSQTASWLRKIGKLYGKEKETEQVILENRIQYTQTINNLKLLYKGKKVILFLKNNSIDWILELAHDLDLDVLDSILIGSKEDSVADWKHQFSADWENAQNTLFTSIAKQKPDLIILNDFMGQAFIPDEICTVNLARDISTGFFTGTDCAAKWIRLFENTLEGRWKNDKSLFEKRCP</sequence>
<dbReference type="PANTHER" id="PTHR42864">
    <property type="entry name" value="LIGHT-INDEPENDENT PROTOCHLOROPHYLLIDE REDUCTASE IRON-SULFUR ATP-BINDING PROTEIN"/>
    <property type="match status" value="1"/>
</dbReference>
<evidence type="ECO:0000256" key="1">
    <source>
        <dbReference type="ARBA" id="ARBA00001966"/>
    </source>
</evidence>
<accession>A0ABX2H5W9</accession>
<evidence type="ECO:0000313" key="14">
    <source>
        <dbReference type="EMBL" id="NSG85519.1"/>
    </source>
</evidence>
<keyword evidence="10 12" id="KW-0411">Iron-sulfur</keyword>
<dbReference type="InterPro" id="IPR000392">
    <property type="entry name" value="NifH/frxC"/>
</dbReference>
<protein>
    <recommendedName>
        <fullName evidence="5">nitrogenase</fullName>
        <ecNumber evidence="5">1.18.6.1</ecNumber>
    </recommendedName>
</protein>
<comment type="caution">
    <text evidence="14">The sequence shown here is derived from an EMBL/GenBank/DDBJ whole genome shotgun (WGS) entry which is preliminary data.</text>
</comment>
<name>A0ABX2H5W9_9FIRM</name>
<evidence type="ECO:0000256" key="9">
    <source>
        <dbReference type="ARBA" id="ARBA00023004"/>
    </source>
</evidence>
<dbReference type="CDD" id="cd02040">
    <property type="entry name" value="NifH"/>
    <property type="match status" value="1"/>
</dbReference>
<keyword evidence="9 12" id="KW-0408">Iron</keyword>
<comment type="catalytic activity">
    <reaction evidence="11">
        <text>N2 + 8 reduced [2Fe-2S]-[ferredoxin] + 16 ATP + 16 H2O = H2 + 8 oxidized [2Fe-2S]-[ferredoxin] + 2 NH4(+) + 16 ADP + 16 phosphate + 6 H(+)</text>
        <dbReference type="Rhea" id="RHEA:21448"/>
        <dbReference type="Rhea" id="RHEA-COMP:10000"/>
        <dbReference type="Rhea" id="RHEA-COMP:10001"/>
        <dbReference type="ChEBI" id="CHEBI:15377"/>
        <dbReference type="ChEBI" id="CHEBI:15378"/>
        <dbReference type="ChEBI" id="CHEBI:17997"/>
        <dbReference type="ChEBI" id="CHEBI:18276"/>
        <dbReference type="ChEBI" id="CHEBI:28938"/>
        <dbReference type="ChEBI" id="CHEBI:30616"/>
        <dbReference type="ChEBI" id="CHEBI:33737"/>
        <dbReference type="ChEBI" id="CHEBI:33738"/>
        <dbReference type="ChEBI" id="CHEBI:43474"/>
        <dbReference type="ChEBI" id="CHEBI:456216"/>
        <dbReference type="EC" id="1.18.6.1"/>
    </reaction>
</comment>
<dbReference type="InterPro" id="IPR030655">
    <property type="entry name" value="NifH/chlL_CS"/>
</dbReference>
<keyword evidence="8 12" id="KW-0067">ATP-binding</keyword>
<evidence type="ECO:0000256" key="7">
    <source>
        <dbReference type="ARBA" id="ARBA00022741"/>
    </source>
</evidence>
<dbReference type="PROSITE" id="PS51026">
    <property type="entry name" value="NIFH_FRXC_3"/>
    <property type="match status" value="1"/>
</dbReference>
<organism evidence="14 15">
    <name type="scientific">Blautia faecis</name>
    <dbReference type="NCBI Taxonomy" id="871665"/>
    <lineage>
        <taxon>Bacteria</taxon>
        <taxon>Bacillati</taxon>
        <taxon>Bacillota</taxon>
        <taxon>Clostridia</taxon>
        <taxon>Lachnospirales</taxon>
        <taxon>Lachnospiraceae</taxon>
        <taxon>Blautia</taxon>
    </lineage>
</organism>
<evidence type="ECO:0000259" key="13">
    <source>
        <dbReference type="Pfam" id="PF00148"/>
    </source>
</evidence>
<evidence type="ECO:0000256" key="11">
    <source>
        <dbReference type="ARBA" id="ARBA00047967"/>
    </source>
</evidence>
<dbReference type="InterPro" id="IPR027417">
    <property type="entry name" value="P-loop_NTPase"/>
</dbReference>
<dbReference type="SUPFAM" id="SSF52540">
    <property type="entry name" value="P-loop containing nucleoside triphosphate hydrolases"/>
    <property type="match status" value="1"/>
</dbReference>
<dbReference type="Pfam" id="PF00148">
    <property type="entry name" value="Oxidored_nitro"/>
    <property type="match status" value="1"/>
</dbReference>
<dbReference type="Proteomes" id="UP001644719">
    <property type="component" value="Unassembled WGS sequence"/>
</dbReference>
<dbReference type="PRINTS" id="PR00091">
    <property type="entry name" value="NITROGNASEII"/>
</dbReference>
<comment type="similarity">
    <text evidence="3 12">Belongs to the NifH/BchL/ChlL family.</text>
</comment>
<dbReference type="EMBL" id="JAAITS010000021">
    <property type="protein sequence ID" value="NSG85519.1"/>
    <property type="molecule type" value="Genomic_DNA"/>
</dbReference>
<dbReference type="InterPro" id="IPR000510">
    <property type="entry name" value="Nase/OxRdtase_comp1"/>
</dbReference>
<proteinExistence type="inferred from homology"/>
<evidence type="ECO:0000256" key="12">
    <source>
        <dbReference type="RuleBase" id="RU003688"/>
    </source>
</evidence>
<dbReference type="PROSITE" id="PS00692">
    <property type="entry name" value="NIFH_FRXC_2"/>
    <property type="match status" value="1"/>
</dbReference>
<feature type="domain" description="Nitrogenase/oxidoreductase component 1" evidence="13">
    <location>
        <begin position="311"/>
        <end position="668"/>
    </location>
</feature>
<keyword evidence="15" id="KW-1185">Reference proteome</keyword>
<evidence type="ECO:0000256" key="3">
    <source>
        <dbReference type="ARBA" id="ARBA00005504"/>
    </source>
</evidence>
<keyword evidence="6 12" id="KW-0479">Metal-binding</keyword>
<evidence type="ECO:0000256" key="6">
    <source>
        <dbReference type="ARBA" id="ARBA00022723"/>
    </source>
</evidence>
<keyword evidence="12" id="KW-0004">4Fe-4S</keyword>
<dbReference type="Gene3D" id="3.40.50.300">
    <property type="entry name" value="P-loop containing nucleotide triphosphate hydrolases"/>
    <property type="match status" value="1"/>
</dbReference>
<keyword evidence="7 12" id="KW-0547">Nucleotide-binding</keyword>
<comment type="function">
    <text evidence="2">The key enzymatic reactions in nitrogen fixation are catalyzed by the nitrogenase complex, which has 2 components: the iron protein and the molybdenum-iron protein.</text>
</comment>
<evidence type="ECO:0000256" key="2">
    <source>
        <dbReference type="ARBA" id="ARBA00002234"/>
    </source>
</evidence>
<keyword evidence="12" id="KW-0560">Oxidoreductase</keyword>
<evidence type="ECO:0000256" key="8">
    <source>
        <dbReference type="ARBA" id="ARBA00022840"/>
    </source>
</evidence>
<dbReference type="PROSITE" id="PS00746">
    <property type="entry name" value="NIFH_FRXC_1"/>
    <property type="match status" value="1"/>
</dbReference>
<dbReference type="Gene3D" id="3.40.50.1980">
    <property type="entry name" value="Nitrogenase molybdenum iron protein domain"/>
    <property type="match status" value="2"/>
</dbReference>
<comment type="subunit">
    <text evidence="4">Homodimer.</text>
</comment>